<accession>A9A2I0</accession>
<proteinExistence type="predicted"/>
<protein>
    <submittedName>
        <fullName evidence="2">Uncharacterized protein</fullName>
    </submittedName>
</protein>
<evidence type="ECO:0000313" key="2">
    <source>
        <dbReference type="EMBL" id="ABX13219.1"/>
    </source>
</evidence>
<evidence type="ECO:0000256" key="1">
    <source>
        <dbReference type="SAM" id="MobiDB-lite"/>
    </source>
</evidence>
<feature type="compositionally biased region" description="Basic and acidic residues" evidence="1">
    <location>
        <begin position="528"/>
        <end position="537"/>
    </location>
</feature>
<gene>
    <name evidence="2" type="ordered locus">Nmar_1323</name>
</gene>
<organism evidence="2 3">
    <name type="scientific">Nitrosopumilus maritimus (strain SCM1)</name>
    <dbReference type="NCBI Taxonomy" id="436308"/>
    <lineage>
        <taxon>Archaea</taxon>
        <taxon>Nitrososphaerota</taxon>
        <taxon>Nitrososphaeria</taxon>
        <taxon>Nitrosopumilales</taxon>
        <taxon>Nitrosopumilaceae</taxon>
        <taxon>Nitrosopumilus</taxon>
    </lineage>
</organism>
<dbReference type="EMBL" id="CP000866">
    <property type="protein sequence ID" value="ABX13219.1"/>
    <property type="molecule type" value="Genomic_DNA"/>
</dbReference>
<keyword evidence="3" id="KW-1185">Reference proteome</keyword>
<dbReference type="Proteomes" id="UP000000792">
    <property type="component" value="Chromosome"/>
</dbReference>
<feature type="region of interest" description="Disordered" evidence="1">
    <location>
        <begin position="528"/>
        <end position="553"/>
    </location>
</feature>
<sequence>MHCTAVNTYSLTSFFDVCTTMSKSYPKFTILTSILIISTIILSTQGFSNTVFADDEAISHDYDYVAGIHNVITFHFRDGVETVNFPVFSTTSDIVSDAGTSFSIEGVVGHNPHLHMALDEAFKHRQSKLTAGSAFDYDHRFFDVDVQVMQDTTELKSFSYRNCEISSQSVTTQTDDYESYHVPNSGFAIVNSIEFNCGGVSINQEEIFASARPSDKIFTDYGLLPFKQANDMRTLLTFDFDNGAEKIESVIFTSTGGYSEEDIGTPSFQIITAVLPHPLIDNAIIKSQKVGGLATSYNEDFDVTVDLVIPEKLTGLTKTDTQTIRTLNYEDCIVSGYDILTLQDKEEGYTGKRGFATAEILDVECSGLSPVNPDNEPQPVTVNYNMGAGPRAVATFSFDSGTEVVEFPEFYQGNLISKANPTFELVGVPGVTPLLYEVVDDSRKTGAKTTGVSSLDELFDVNVSMMYGNIHARGYDYSKCHVTDYKLKTEHDLEESFYKGFALTNEFHFECIGYSPVEIHLTSAEKGDMESSKDYQAKQRSSWGPGFAYVPKN</sequence>
<evidence type="ECO:0000313" key="3">
    <source>
        <dbReference type="Proteomes" id="UP000000792"/>
    </source>
</evidence>
<dbReference type="HOGENOM" id="CLU_505896_0_0_2"/>
<dbReference type="KEGG" id="nmr:Nmar_1323"/>
<dbReference type="AlphaFoldDB" id="A9A2I0"/>
<reference evidence="2 3" key="1">
    <citation type="journal article" date="2010" name="Proc. Natl. Acad. Sci. U.S.A.">
        <title>Nitrosopumilus maritimus genome reveals unique mechanisms for nitrification and autotrophy in globally distributed marine crenarchaea.</title>
        <authorList>
            <person name="Walker C.B."/>
            <person name="de la Torre J.R."/>
            <person name="Klotz M.G."/>
            <person name="Urakawa H."/>
            <person name="Pinel N."/>
            <person name="Arp D.J."/>
            <person name="Brochier-Armanet C."/>
            <person name="Chain P.S."/>
            <person name="Chan P.P."/>
            <person name="Gollabgir A."/>
            <person name="Hemp J."/>
            <person name="Hugler M."/>
            <person name="Karr E.A."/>
            <person name="Konneke M."/>
            <person name="Shin M."/>
            <person name="Lawton T.J."/>
            <person name="Lowe T."/>
            <person name="Martens-Habbena W."/>
            <person name="Sayavedra-Soto L.A."/>
            <person name="Lang D."/>
            <person name="Sievert S.M."/>
            <person name="Rosenzweig A.C."/>
            <person name="Manning G."/>
            <person name="Stahl D.A."/>
        </authorList>
    </citation>
    <scope>NUCLEOTIDE SEQUENCE [LARGE SCALE GENOMIC DNA]</scope>
    <source>
        <strain evidence="2 3">SCM1</strain>
    </source>
</reference>
<dbReference type="EnsemblBacteria" id="ABX13219">
    <property type="protein sequence ID" value="ABX13219"/>
    <property type="gene ID" value="Nmar_1323"/>
</dbReference>
<dbReference type="InParanoid" id="A9A2I0"/>
<name>A9A2I0_NITMS</name>
<dbReference type="eggNOG" id="arCOG11445">
    <property type="taxonomic scope" value="Archaea"/>
</dbReference>